<dbReference type="EMBL" id="BMWD01000003">
    <property type="protein sequence ID" value="GGX46242.1"/>
    <property type="molecule type" value="Genomic_DNA"/>
</dbReference>
<dbReference type="AlphaFoldDB" id="A0A918N801"/>
<dbReference type="PROSITE" id="PS50088">
    <property type="entry name" value="ANK_REPEAT"/>
    <property type="match status" value="1"/>
</dbReference>
<gene>
    <name evidence="4" type="ORF">GCM10010515_11320</name>
</gene>
<dbReference type="PANTHER" id="PTHR24171:SF9">
    <property type="entry name" value="ANKYRIN REPEAT DOMAIN-CONTAINING PROTEIN 39"/>
    <property type="match status" value="1"/>
</dbReference>
<reference evidence="4" key="2">
    <citation type="submission" date="2020-09" db="EMBL/GenBank/DDBJ databases">
        <authorList>
            <person name="Sun Q."/>
            <person name="Ohkuma M."/>
        </authorList>
    </citation>
    <scope>NUCLEOTIDE SEQUENCE</scope>
    <source>
        <strain evidence="4">JCM 4956</strain>
    </source>
</reference>
<dbReference type="PANTHER" id="PTHR24171">
    <property type="entry name" value="ANKYRIN REPEAT DOMAIN-CONTAINING PROTEIN 39-RELATED"/>
    <property type="match status" value="1"/>
</dbReference>
<evidence type="ECO:0008006" key="6">
    <source>
        <dbReference type="Google" id="ProtNLM"/>
    </source>
</evidence>
<keyword evidence="5" id="KW-1185">Reference proteome</keyword>
<keyword evidence="1" id="KW-0677">Repeat</keyword>
<dbReference type="InterPro" id="IPR036770">
    <property type="entry name" value="Ankyrin_rpt-contain_sf"/>
</dbReference>
<evidence type="ECO:0000256" key="1">
    <source>
        <dbReference type="ARBA" id="ARBA00022737"/>
    </source>
</evidence>
<dbReference type="SUPFAM" id="SSF48403">
    <property type="entry name" value="Ankyrin repeat"/>
    <property type="match status" value="1"/>
</dbReference>
<evidence type="ECO:0000256" key="3">
    <source>
        <dbReference type="PROSITE-ProRule" id="PRU00023"/>
    </source>
</evidence>
<dbReference type="RefSeq" id="WP_190034208.1">
    <property type="nucleotide sequence ID" value="NZ_BMWD01000003.1"/>
</dbReference>
<proteinExistence type="predicted"/>
<dbReference type="Proteomes" id="UP000645555">
    <property type="component" value="Unassembled WGS sequence"/>
</dbReference>
<evidence type="ECO:0000256" key="2">
    <source>
        <dbReference type="ARBA" id="ARBA00023043"/>
    </source>
</evidence>
<feature type="repeat" description="ANK" evidence="3">
    <location>
        <begin position="35"/>
        <end position="61"/>
    </location>
</feature>
<dbReference type="PROSITE" id="PS50297">
    <property type="entry name" value="ANK_REP_REGION"/>
    <property type="match status" value="1"/>
</dbReference>
<dbReference type="Pfam" id="PF12796">
    <property type="entry name" value="Ank_2"/>
    <property type="match status" value="2"/>
</dbReference>
<accession>A0A918N801</accession>
<dbReference type="SMART" id="SM00248">
    <property type="entry name" value="ANK"/>
    <property type="match status" value="4"/>
</dbReference>
<sequence length="208" mass="21527">MDAGERLVRAAESGDAFLVARLLARGARPDVPDAEGRTPLESAVRKDRADVVRLLVGAGADTARRVGEYGETSPLCLAAMLGRTGVVGALLDAGVHPDTPDRMGQPALVLAATATPEGHPATVDLLLDRGAAPEITLRGRTALGWAACFGRPGTVRHLLARGAAPTRQALACARDHASSRPGGRAVHEEVIGLLRAARGPRTAPPQGR</sequence>
<evidence type="ECO:0000313" key="5">
    <source>
        <dbReference type="Proteomes" id="UP000645555"/>
    </source>
</evidence>
<evidence type="ECO:0000313" key="4">
    <source>
        <dbReference type="EMBL" id="GGX46242.1"/>
    </source>
</evidence>
<dbReference type="InterPro" id="IPR002110">
    <property type="entry name" value="Ankyrin_rpt"/>
</dbReference>
<protein>
    <recommendedName>
        <fullName evidence="6">Ankyrin repeat domain-containing protein</fullName>
    </recommendedName>
</protein>
<name>A0A918N801_9ACTN</name>
<reference evidence="4" key="1">
    <citation type="journal article" date="2014" name="Int. J. Syst. Evol. Microbiol.">
        <title>Complete genome sequence of Corynebacterium casei LMG S-19264T (=DSM 44701T), isolated from a smear-ripened cheese.</title>
        <authorList>
            <consortium name="US DOE Joint Genome Institute (JGI-PGF)"/>
            <person name="Walter F."/>
            <person name="Albersmeier A."/>
            <person name="Kalinowski J."/>
            <person name="Ruckert C."/>
        </authorList>
    </citation>
    <scope>NUCLEOTIDE SEQUENCE</scope>
    <source>
        <strain evidence="4">JCM 4956</strain>
    </source>
</reference>
<dbReference type="Gene3D" id="1.25.40.20">
    <property type="entry name" value="Ankyrin repeat-containing domain"/>
    <property type="match status" value="2"/>
</dbReference>
<keyword evidence="2 3" id="KW-0040">ANK repeat</keyword>
<comment type="caution">
    <text evidence="4">The sequence shown here is derived from an EMBL/GenBank/DDBJ whole genome shotgun (WGS) entry which is preliminary data.</text>
</comment>
<organism evidence="4 5">
    <name type="scientific">Streptomyces fructofermentans</name>
    <dbReference type="NCBI Taxonomy" id="152141"/>
    <lineage>
        <taxon>Bacteria</taxon>
        <taxon>Bacillati</taxon>
        <taxon>Actinomycetota</taxon>
        <taxon>Actinomycetes</taxon>
        <taxon>Kitasatosporales</taxon>
        <taxon>Streptomycetaceae</taxon>
        <taxon>Streptomyces</taxon>
    </lineage>
</organism>